<evidence type="ECO:0000256" key="4">
    <source>
        <dbReference type="ARBA" id="ARBA00022692"/>
    </source>
</evidence>
<feature type="transmembrane region" description="Helical" evidence="7">
    <location>
        <begin position="36"/>
        <end position="61"/>
    </location>
</feature>
<evidence type="ECO:0000256" key="2">
    <source>
        <dbReference type="ARBA" id="ARBA00022448"/>
    </source>
</evidence>
<evidence type="ECO:0000259" key="8">
    <source>
        <dbReference type="PROSITE" id="PS50850"/>
    </source>
</evidence>
<feature type="transmembrane region" description="Helical" evidence="7">
    <location>
        <begin position="7"/>
        <end position="30"/>
    </location>
</feature>
<dbReference type="InterPro" id="IPR020846">
    <property type="entry name" value="MFS_dom"/>
</dbReference>
<evidence type="ECO:0000256" key="3">
    <source>
        <dbReference type="ARBA" id="ARBA00022475"/>
    </source>
</evidence>
<dbReference type="Gene3D" id="1.20.1250.20">
    <property type="entry name" value="MFS general substrate transporter like domains"/>
    <property type="match status" value="1"/>
</dbReference>
<organism evidence="9 10">
    <name type="scientific">Paucilactobacillus nenjiangensis</name>
    <dbReference type="NCBI Taxonomy" id="1296540"/>
    <lineage>
        <taxon>Bacteria</taxon>
        <taxon>Bacillati</taxon>
        <taxon>Bacillota</taxon>
        <taxon>Bacilli</taxon>
        <taxon>Lactobacillales</taxon>
        <taxon>Lactobacillaceae</taxon>
        <taxon>Paucilactobacillus</taxon>
    </lineage>
</organism>
<feature type="transmembrane region" description="Helical" evidence="7">
    <location>
        <begin position="234"/>
        <end position="253"/>
    </location>
</feature>
<keyword evidence="10" id="KW-1185">Reference proteome</keyword>
<feature type="transmembrane region" description="Helical" evidence="7">
    <location>
        <begin position="273"/>
        <end position="290"/>
    </location>
</feature>
<comment type="subcellular location">
    <subcellularLocation>
        <location evidence="1">Cell membrane</location>
        <topology evidence="1">Multi-pass membrane protein</topology>
    </subcellularLocation>
</comment>
<dbReference type="GO" id="GO:0022857">
    <property type="term" value="F:transmembrane transporter activity"/>
    <property type="evidence" value="ECO:0007669"/>
    <property type="project" value="InterPro"/>
</dbReference>
<dbReference type="RefSeq" id="WP_150203293.1">
    <property type="nucleotide sequence ID" value="NZ_CP043939.1"/>
</dbReference>
<reference evidence="9 10" key="1">
    <citation type="submission" date="2019-09" db="EMBL/GenBank/DDBJ databases">
        <title>Complete Genome Sequence of Lactobacillus nenjiangensis SH-Y15, isolated from sauerkraut.</title>
        <authorList>
            <person name="Yang H."/>
        </authorList>
    </citation>
    <scope>NUCLEOTIDE SEQUENCE [LARGE SCALE GENOMIC DNA]</scope>
    <source>
        <strain evidence="9 10">SH-Y15</strain>
    </source>
</reference>
<dbReference type="PANTHER" id="PTHR43124">
    <property type="entry name" value="PURINE EFFLUX PUMP PBUE"/>
    <property type="match status" value="1"/>
</dbReference>
<dbReference type="KEGG" id="lnn:F0161_01225"/>
<evidence type="ECO:0000313" key="10">
    <source>
        <dbReference type="Proteomes" id="UP000325295"/>
    </source>
</evidence>
<dbReference type="PROSITE" id="PS51257">
    <property type="entry name" value="PROKAR_LIPOPROTEIN"/>
    <property type="match status" value="1"/>
</dbReference>
<name>A0A5P1WZP8_9LACO</name>
<feature type="transmembrane region" description="Helical" evidence="7">
    <location>
        <begin position="364"/>
        <end position="384"/>
    </location>
</feature>
<evidence type="ECO:0000256" key="6">
    <source>
        <dbReference type="ARBA" id="ARBA00023136"/>
    </source>
</evidence>
<dbReference type="Pfam" id="PF07690">
    <property type="entry name" value="MFS_1"/>
    <property type="match status" value="1"/>
</dbReference>
<evidence type="ECO:0000256" key="1">
    <source>
        <dbReference type="ARBA" id="ARBA00004651"/>
    </source>
</evidence>
<evidence type="ECO:0000313" key="9">
    <source>
        <dbReference type="EMBL" id="QER66625.1"/>
    </source>
</evidence>
<feature type="transmembrane region" description="Helical" evidence="7">
    <location>
        <begin position="131"/>
        <end position="150"/>
    </location>
</feature>
<feature type="transmembrane region" description="Helical" evidence="7">
    <location>
        <begin position="162"/>
        <end position="181"/>
    </location>
</feature>
<keyword evidence="3" id="KW-1003">Cell membrane</keyword>
<sequence>MTKYRLQVVVFVLTAFMLGCNEFMVVGVISDIAKSFGISIAVVGYLVTAFALVYAISTPFITIFTSQYNRFKVLMTLMVVFIVGNTLGAVASNYAILIASRVMTAMVAGSIISLIMTFATTIAPMDKRAGLISWLYSGFSIASIIGVPIGTTISTNYGWQNAFWVVSVVAILTFVALIFILPRDTKQVKSTLLGQLTLLKDSRIYVGVFAILGSAAAMYGYYTYIRPLLTDALGFSLGMLNILLFALGITSIVGNQLSGRIADKSGISKMPQIFILEMALLLVMPLALNYKVTGLAVLLIVGVVTALLGAPMQVHFLGVAEKDYPQSLVLASSLSSIFFNFGISLGSATAAALLGIIGLKNISLIAFGYALMTFILIVILNKILKENPVRESR</sequence>
<feature type="domain" description="Major facilitator superfamily (MFS) profile" evidence="8">
    <location>
        <begin position="7"/>
        <end position="385"/>
    </location>
</feature>
<keyword evidence="4 7" id="KW-0812">Transmembrane</keyword>
<dbReference type="InterPro" id="IPR050189">
    <property type="entry name" value="MFS_Efflux_Transporters"/>
</dbReference>
<dbReference type="InterPro" id="IPR036259">
    <property type="entry name" value="MFS_trans_sf"/>
</dbReference>
<dbReference type="SUPFAM" id="SSF103473">
    <property type="entry name" value="MFS general substrate transporter"/>
    <property type="match status" value="1"/>
</dbReference>
<feature type="transmembrane region" description="Helical" evidence="7">
    <location>
        <begin position="202"/>
        <end position="222"/>
    </location>
</feature>
<keyword evidence="5 7" id="KW-1133">Transmembrane helix</keyword>
<dbReference type="CDD" id="cd17324">
    <property type="entry name" value="MFS_NepI_like"/>
    <property type="match status" value="1"/>
</dbReference>
<keyword evidence="2" id="KW-0813">Transport</keyword>
<feature type="transmembrane region" description="Helical" evidence="7">
    <location>
        <begin position="102"/>
        <end position="119"/>
    </location>
</feature>
<dbReference type="EMBL" id="CP043939">
    <property type="protein sequence ID" value="QER66625.1"/>
    <property type="molecule type" value="Genomic_DNA"/>
</dbReference>
<keyword evidence="6 7" id="KW-0472">Membrane</keyword>
<dbReference type="AlphaFoldDB" id="A0A5P1WZP8"/>
<dbReference type="OrthoDB" id="9788453at2"/>
<evidence type="ECO:0000256" key="5">
    <source>
        <dbReference type="ARBA" id="ARBA00022989"/>
    </source>
</evidence>
<accession>A0A5P1WZP8</accession>
<proteinExistence type="predicted"/>
<feature type="transmembrane region" description="Helical" evidence="7">
    <location>
        <begin position="73"/>
        <end position="96"/>
    </location>
</feature>
<dbReference type="Proteomes" id="UP000325295">
    <property type="component" value="Chromosome"/>
</dbReference>
<dbReference type="GO" id="GO:0005886">
    <property type="term" value="C:plasma membrane"/>
    <property type="evidence" value="ECO:0007669"/>
    <property type="project" value="UniProtKB-SubCell"/>
</dbReference>
<gene>
    <name evidence="9" type="ORF">F0161_01225</name>
</gene>
<feature type="transmembrane region" description="Helical" evidence="7">
    <location>
        <begin position="296"/>
        <end position="317"/>
    </location>
</feature>
<dbReference type="InterPro" id="IPR011701">
    <property type="entry name" value="MFS"/>
</dbReference>
<dbReference type="PANTHER" id="PTHR43124:SF3">
    <property type="entry name" value="CHLORAMPHENICOL EFFLUX PUMP RV0191"/>
    <property type="match status" value="1"/>
</dbReference>
<protein>
    <submittedName>
        <fullName evidence="9">MFS transporter</fullName>
    </submittedName>
</protein>
<dbReference type="PROSITE" id="PS50850">
    <property type="entry name" value="MFS"/>
    <property type="match status" value="1"/>
</dbReference>
<feature type="transmembrane region" description="Helical" evidence="7">
    <location>
        <begin position="337"/>
        <end position="358"/>
    </location>
</feature>
<evidence type="ECO:0000256" key="7">
    <source>
        <dbReference type="SAM" id="Phobius"/>
    </source>
</evidence>